<comment type="caution">
    <text evidence="1">The sequence shown here is derived from an EMBL/GenBank/DDBJ whole genome shotgun (WGS) entry which is preliminary data.</text>
</comment>
<sequence length="200" mass="22625">MNNLNLKDLQKKIFNKKNIPILICVMCIGLSVTLAACSMEHDSDPKAETKSNEYDDVKSSVQEAKTTENTKVTFKRYYTKTQSIKEETSMIDSDKVGLGEEAFGAEYESYTIESFSADNVVLIKDIDSYPKGYYKITALKDNGDEFIAVYEYDNDGKEKLLEVTETPLELLDSDTIKEIKEGIVVEGKDKLYTVLQNYAE</sequence>
<name>A0A3E3DZ99_9FIRM</name>
<protein>
    <recommendedName>
        <fullName evidence="3">Bypass of forespore C C-terminal domain-containing protein</fullName>
    </recommendedName>
</protein>
<evidence type="ECO:0008006" key="3">
    <source>
        <dbReference type="Google" id="ProtNLM"/>
    </source>
</evidence>
<dbReference type="EMBL" id="QUSM01000003">
    <property type="protein sequence ID" value="RGD74631.1"/>
    <property type="molecule type" value="Genomic_DNA"/>
</dbReference>
<proteinExistence type="predicted"/>
<evidence type="ECO:0000313" key="1">
    <source>
        <dbReference type="EMBL" id="RGD74631.1"/>
    </source>
</evidence>
<organism evidence="1 2">
    <name type="scientific">Anaerofustis stercorihominis</name>
    <dbReference type="NCBI Taxonomy" id="214853"/>
    <lineage>
        <taxon>Bacteria</taxon>
        <taxon>Bacillati</taxon>
        <taxon>Bacillota</taxon>
        <taxon>Clostridia</taxon>
        <taxon>Eubacteriales</taxon>
        <taxon>Eubacteriaceae</taxon>
        <taxon>Anaerofustis</taxon>
    </lineage>
</organism>
<reference evidence="1 2" key="1">
    <citation type="submission" date="2018-08" db="EMBL/GenBank/DDBJ databases">
        <title>A genome reference for cultivated species of the human gut microbiota.</title>
        <authorList>
            <person name="Zou Y."/>
            <person name="Xue W."/>
            <person name="Luo G."/>
        </authorList>
    </citation>
    <scope>NUCLEOTIDE SEQUENCE [LARGE SCALE GENOMIC DNA]</scope>
    <source>
        <strain evidence="1 2">AM25-6</strain>
    </source>
</reference>
<evidence type="ECO:0000313" key="2">
    <source>
        <dbReference type="Proteomes" id="UP000261212"/>
    </source>
</evidence>
<accession>A0A3E3DZ99</accession>
<dbReference type="GeneID" id="97999357"/>
<dbReference type="AlphaFoldDB" id="A0A3E3DZ99"/>
<gene>
    <name evidence="1" type="ORF">DW687_07695</name>
</gene>
<dbReference type="RefSeq" id="WP_007048856.1">
    <property type="nucleotide sequence ID" value="NZ_CABKNJ010000005.1"/>
</dbReference>
<dbReference type="Proteomes" id="UP000261212">
    <property type="component" value="Unassembled WGS sequence"/>
</dbReference>